<feature type="transmembrane region" description="Helical" evidence="11">
    <location>
        <begin position="866"/>
        <end position="886"/>
    </location>
</feature>
<keyword evidence="9" id="KW-0807">Transducer</keyword>
<comment type="caution">
    <text evidence="14">The sequence shown here is derived from an EMBL/GenBank/DDBJ whole genome shotgun (WGS) entry which is preliminary data.</text>
</comment>
<evidence type="ECO:0000256" key="5">
    <source>
        <dbReference type="ARBA" id="ARBA00023040"/>
    </source>
</evidence>
<keyword evidence="4 11" id="KW-1133">Transmembrane helix</keyword>
<protein>
    <submittedName>
        <fullName evidence="14">Metabotropic glutamate receptor 1</fullName>
    </submittedName>
</protein>
<sequence length="977" mass="111129">MAKYMKLCFYLLFIFLTVYITCCAAPAENKTTPEGSRERPLISGASKEVRVVAKASNAYQYDTSSEASFDEELNLHEKSKMHAYTYNNILEKKIIETDGDIILGGLLRIHDKDDRLMCGPLMSKESIQVVEALLYTIDYVNAQKEFLPGIKLGAYILDDCNRDSFSLDQAVDFIRGSNHIYEKSNDYCAVEYPVFRLPKVSGVISATSSTATAQVANLLQLFKIPHVSFSQTNPELKNKQVSENFLTTTPSDTSQMEAVLRMVLKFKCPNIAVLYEDYEFGVQSFFKLEELLHKNNICVTIRDRVLKDETDINGYYDRVVINMMESSKCIGFVVFGSENEIAATMRAVRRNNCTGNFLWISQNALIEPSLIFNTSDETMEGVVTLRPVTRPLTGFEEYFKSLKVKTNQRNPWFAEYWEQTFTCKLPETMLTPSNTFARKECSGDEVLSTVKGLEMDKELTFVSDSVLAFAYAIKAMHADLCGDVPGVCKAMKHLNGTTLLSYLKNVSFEGLGDDKFEFSMNGDGPTRFDIFQVGQVTRNKYSWLHVGSYDSVQVNTRCLHLCIGKKGHSELKFVCNPPCKKGQVKKYLRNSKCCWRCLNCTSSQIIRNKICVECPPGQEPNEDRNYCNIVLWKFLELEMFNHWSYTVIAFAITGILMLMIILMILVLYRDSQVVQNSGEGINYGLLGSIFLSYAVSISMVHKPEIFCGCLKDLAGLCFTFIYTGIYAKIRRFHRKFSSNKNSPRLIKSFKKIFITSNKFYIVLAGVQLITCAMCEIYTSDVVESDLPPPDEDGKSCLAPRGDYYFYIFGYPTFLILISFYYISDWEIQQENDEADCIGTVMSYIFYSWFFFSVLYSMTVDCCKCNLFIIATMLNFIANISLISMFFPNLSILLRSSEETVEQRKEIEEVNDNRRVTNVEENASLPKGSNQEQQSTVETSVTLTEVEISEAISFTDDNESAHVTLANFSCYENNLKEK</sequence>
<gene>
    <name evidence="14" type="primary">GRM1</name>
    <name evidence="14" type="ORF">NPIL_531572</name>
</gene>
<feature type="domain" description="G-protein coupled receptors family 3 profile" evidence="13">
    <location>
        <begin position="643"/>
        <end position="908"/>
    </location>
</feature>
<keyword evidence="5" id="KW-0297">G-protein coupled receptor</keyword>
<evidence type="ECO:0000256" key="7">
    <source>
        <dbReference type="ARBA" id="ARBA00023170"/>
    </source>
</evidence>
<feature type="region of interest" description="Disordered" evidence="10">
    <location>
        <begin position="917"/>
        <end position="936"/>
    </location>
</feature>
<feature type="signal peptide" evidence="12">
    <location>
        <begin position="1"/>
        <end position="24"/>
    </location>
</feature>
<dbReference type="EMBL" id="BMAW01021082">
    <property type="protein sequence ID" value="GFT71373.1"/>
    <property type="molecule type" value="Genomic_DNA"/>
</dbReference>
<dbReference type="PANTHER" id="PTHR24060">
    <property type="entry name" value="METABOTROPIC GLUTAMATE RECEPTOR"/>
    <property type="match status" value="1"/>
</dbReference>
<feature type="transmembrane region" description="Helical" evidence="11">
    <location>
        <begin position="834"/>
        <end position="854"/>
    </location>
</feature>
<evidence type="ECO:0000313" key="14">
    <source>
        <dbReference type="EMBL" id="GFT71373.1"/>
    </source>
</evidence>
<comment type="subcellular location">
    <subcellularLocation>
        <location evidence="1">Cell membrane</location>
        <topology evidence="1">Multi-pass membrane protein</topology>
    </subcellularLocation>
</comment>
<dbReference type="Proteomes" id="UP000887013">
    <property type="component" value="Unassembled WGS sequence"/>
</dbReference>
<keyword evidence="6 11" id="KW-0472">Membrane</keyword>
<evidence type="ECO:0000256" key="3">
    <source>
        <dbReference type="ARBA" id="ARBA00022692"/>
    </source>
</evidence>
<keyword evidence="2" id="KW-1003">Cell membrane</keyword>
<dbReference type="InterPro" id="IPR017978">
    <property type="entry name" value="GPCR_3_C"/>
</dbReference>
<dbReference type="PRINTS" id="PR00248">
    <property type="entry name" value="GPCRMGR"/>
</dbReference>
<proteinExistence type="predicted"/>
<evidence type="ECO:0000256" key="11">
    <source>
        <dbReference type="SAM" id="Phobius"/>
    </source>
</evidence>
<keyword evidence="3 11" id="KW-0812">Transmembrane</keyword>
<evidence type="ECO:0000256" key="8">
    <source>
        <dbReference type="ARBA" id="ARBA00023180"/>
    </source>
</evidence>
<evidence type="ECO:0000256" key="4">
    <source>
        <dbReference type="ARBA" id="ARBA00022989"/>
    </source>
</evidence>
<evidence type="ECO:0000256" key="10">
    <source>
        <dbReference type="SAM" id="MobiDB-lite"/>
    </source>
</evidence>
<evidence type="ECO:0000256" key="12">
    <source>
        <dbReference type="SAM" id="SignalP"/>
    </source>
</evidence>
<keyword evidence="15" id="KW-1185">Reference proteome</keyword>
<dbReference type="InterPro" id="IPR000337">
    <property type="entry name" value="GPCR_3"/>
</dbReference>
<dbReference type="Gene3D" id="2.10.50.30">
    <property type="entry name" value="GPCR, family 3, nine cysteines domain"/>
    <property type="match status" value="1"/>
</dbReference>
<keyword evidence="12" id="KW-0732">Signal</keyword>
<accession>A0A8X6U3K6</accession>
<dbReference type="OrthoDB" id="425344at2759"/>
<dbReference type="AlphaFoldDB" id="A0A8X6U3K6"/>
<dbReference type="SUPFAM" id="SSF53822">
    <property type="entry name" value="Periplasmic binding protein-like I"/>
    <property type="match status" value="1"/>
</dbReference>
<keyword evidence="8" id="KW-0325">Glycoprotein</keyword>
<evidence type="ECO:0000256" key="9">
    <source>
        <dbReference type="ARBA" id="ARBA00023224"/>
    </source>
</evidence>
<dbReference type="GO" id="GO:0005886">
    <property type="term" value="C:plasma membrane"/>
    <property type="evidence" value="ECO:0007669"/>
    <property type="project" value="UniProtKB-SubCell"/>
</dbReference>
<feature type="transmembrane region" description="Helical" evidence="11">
    <location>
        <begin position="803"/>
        <end position="822"/>
    </location>
</feature>
<feature type="transmembrane region" description="Helical" evidence="11">
    <location>
        <begin position="713"/>
        <end position="729"/>
    </location>
</feature>
<dbReference type="Pfam" id="PF00003">
    <property type="entry name" value="7tm_3"/>
    <property type="match status" value="1"/>
</dbReference>
<dbReference type="InterPro" id="IPR001828">
    <property type="entry name" value="ANF_lig-bd_rcpt"/>
</dbReference>
<feature type="chain" id="PRO_5036479468" evidence="12">
    <location>
        <begin position="25"/>
        <end position="977"/>
    </location>
</feature>
<keyword evidence="7 14" id="KW-0675">Receptor</keyword>
<reference evidence="14" key="1">
    <citation type="submission" date="2020-08" db="EMBL/GenBank/DDBJ databases">
        <title>Multicomponent nature underlies the extraordinary mechanical properties of spider dragline silk.</title>
        <authorList>
            <person name="Kono N."/>
            <person name="Nakamura H."/>
            <person name="Mori M."/>
            <person name="Yoshida Y."/>
            <person name="Ohtoshi R."/>
            <person name="Malay A.D."/>
            <person name="Moran D.A.P."/>
            <person name="Tomita M."/>
            <person name="Numata K."/>
            <person name="Arakawa K."/>
        </authorList>
    </citation>
    <scope>NUCLEOTIDE SEQUENCE</scope>
</reference>
<evidence type="ECO:0000256" key="1">
    <source>
        <dbReference type="ARBA" id="ARBA00004651"/>
    </source>
</evidence>
<evidence type="ECO:0000256" key="6">
    <source>
        <dbReference type="ARBA" id="ARBA00023136"/>
    </source>
</evidence>
<dbReference type="Gene3D" id="3.40.50.2300">
    <property type="match status" value="2"/>
</dbReference>
<dbReference type="Pfam" id="PF01094">
    <property type="entry name" value="ANF_receptor"/>
    <property type="match status" value="1"/>
</dbReference>
<evidence type="ECO:0000259" key="13">
    <source>
        <dbReference type="PROSITE" id="PS50259"/>
    </source>
</evidence>
<evidence type="ECO:0000256" key="2">
    <source>
        <dbReference type="ARBA" id="ARBA00022475"/>
    </source>
</evidence>
<dbReference type="InterPro" id="IPR050726">
    <property type="entry name" value="mGluR"/>
</dbReference>
<name>A0A8X6U3K6_NEPPI</name>
<dbReference type="InterPro" id="IPR028082">
    <property type="entry name" value="Peripla_BP_I"/>
</dbReference>
<dbReference type="PROSITE" id="PS50259">
    <property type="entry name" value="G_PROTEIN_RECEP_F3_4"/>
    <property type="match status" value="1"/>
</dbReference>
<dbReference type="GO" id="GO:0004930">
    <property type="term" value="F:G protein-coupled receptor activity"/>
    <property type="evidence" value="ECO:0007669"/>
    <property type="project" value="UniProtKB-KW"/>
</dbReference>
<organism evidence="14 15">
    <name type="scientific">Nephila pilipes</name>
    <name type="common">Giant wood spider</name>
    <name type="synonym">Nephila maculata</name>
    <dbReference type="NCBI Taxonomy" id="299642"/>
    <lineage>
        <taxon>Eukaryota</taxon>
        <taxon>Metazoa</taxon>
        <taxon>Ecdysozoa</taxon>
        <taxon>Arthropoda</taxon>
        <taxon>Chelicerata</taxon>
        <taxon>Arachnida</taxon>
        <taxon>Araneae</taxon>
        <taxon>Araneomorphae</taxon>
        <taxon>Entelegynae</taxon>
        <taxon>Araneoidea</taxon>
        <taxon>Nephilidae</taxon>
        <taxon>Nephila</taxon>
    </lineage>
</organism>
<feature type="transmembrane region" description="Helical" evidence="11">
    <location>
        <begin position="643"/>
        <end position="668"/>
    </location>
</feature>
<feature type="transmembrane region" description="Helical" evidence="11">
    <location>
        <begin position="680"/>
        <end position="701"/>
    </location>
</feature>
<evidence type="ECO:0000313" key="15">
    <source>
        <dbReference type="Proteomes" id="UP000887013"/>
    </source>
</evidence>
<dbReference type="InterPro" id="IPR038550">
    <property type="entry name" value="GPCR_3_9-Cys_sf"/>
</dbReference>